<dbReference type="Proteomes" id="UP000094463">
    <property type="component" value="Chromosome"/>
</dbReference>
<reference evidence="1 2" key="1">
    <citation type="submission" date="2015-08" db="EMBL/GenBank/DDBJ databases">
        <title>The complete genome sequence of Bacillus beveridgei MLTeJB.</title>
        <authorList>
            <person name="Hanson T.E."/>
            <person name="Mesa C."/>
            <person name="Basesman S.M."/>
            <person name="Oremland R.S."/>
        </authorList>
    </citation>
    <scope>NUCLEOTIDE SEQUENCE [LARGE SCALE GENOMIC DNA]</scope>
    <source>
        <strain evidence="1 2">MLTeJB</strain>
    </source>
</reference>
<dbReference type="AlphaFoldDB" id="A0A1D7QT11"/>
<dbReference type="EMBL" id="CP012502">
    <property type="protein sequence ID" value="AOM82121.1"/>
    <property type="molecule type" value="Genomic_DNA"/>
</dbReference>
<protein>
    <submittedName>
        <fullName evidence="1">Uncharacterized protein</fullName>
    </submittedName>
</protein>
<dbReference type="KEGG" id="bbev:BBEV_0750"/>
<name>A0A1D7QT11_9BACI</name>
<gene>
    <name evidence="1" type="ORF">BBEV_0750</name>
</gene>
<dbReference type="STRING" id="632773.BBEV_0750"/>
<accession>A0A1D7QT11</accession>
<proteinExistence type="predicted"/>
<evidence type="ECO:0000313" key="2">
    <source>
        <dbReference type="Proteomes" id="UP000094463"/>
    </source>
</evidence>
<sequence>MRMDNGKYKVIRIRRTSDWYGESGYEAWTEDTDAGPFYASSVRELTADLRKTCVVEASVHWQIEPAVTIQEKDAVNRTLKSWYNDIQKTP</sequence>
<evidence type="ECO:0000313" key="1">
    <source>
        <dbReference type="EMBL" id="AOM82121.1"/>
    </source>
</evidence>
<organism evidence="1 2">
    <name type="scientific">Salisediminibacterium beveridgei</name>
    <dbReference type="NCBI Taxonomy" id="632773"/>
    <lineage>
        <taxon>Bacteria</taxon>
        <taxon>Bacillati</taxon>
        <taxon>Bacillota</taxon>
        <taxon>Bacilli</taxon>
        <taxon>Bacillales</taxon>
        <taxon>Bacillaceae</taxon>
        <taxon>Salisediminibacterium</taxon>
    </lineage>
</organism>
<keyword evidence="2" id="KW-1185">Reference proteome</keyword>